<dbReference type="RefSeq" id="WP_146532174.1">
    <property type="nucleotide sequence ID" value="NZ_SJPX01000001.1"/>
</dbReference>
<keyword evidence="4" id="KW-0067">ATP-binding</keyword>
<keyword evidence="1 6" id="KW-0808">Transferase</keyword>
<dbReference type="GO" id="GO:0005524">
    <property type="term" value="F:ATP binding"/>
    <property type="evidence" value="ECO:0007669"/>
    <property type="project" value="UniProtKB-KW"/>
</dbReference>
<accession>A0A5C6F8I8</accession>
<comment type="caution">
    <text evidence="6">The sequence shown here is derived from an EMBL/GenBank/DDBJ whole genome shotgun (WGS) entry which is preliminary data.</text>
</comment>
<sequence length="205" mass="23576">MNHDDISWDKASDTEWNGELEMDRLCDRFEQVWKESPSSPPRLAEFVRMSSEMQRETLARELIQIDCDYRQRHHCELTEDVYERQMQPLGLDLSEPQATQAEMSTLDSGHPDGNCLLPKRGARVRYFGDDEIVSEIARGGTGVVYRARQISLNREIALKMILSGNIAEDDQIRRFQIEAESAAGLDHPGIVPIYDIGNFDDQHYF</sequence>
<dbReference type="GO" id="GO:0004674">
    <property type="term" value="F:protein serine/threonine kinase activity"/>
    <property type="evidence" value="ECO:0007669"/>
    <property type="project" value="UniProtKB-EC"/>
</dbReference>
<proteinExistence type="predicted"/>
<reference evidence="6 7" key="1">
    <citation type="submission" date="2019-02" db="EMBL/GenBank/DDBJ databases">
        <title>Deep-cultivation of Planctomycetes and their phenomic and genomic characterization uncovers novel biology.</title>
        <authorList>
            <person name="Wiegand S."/>
            <person name="Jogler M."/>
            <person name="Boedeker C."/>
            <person name="Pinto D."/>
            <person name="Vollmers J."/>
            <person name="Rivas-Marin E."/>
            <person name="Kohn T."/>
            <person name="Peeters S.H."/>
            <person name="Heuer A."/>
            <person name="Rast P."/>
            <person name="Oberbeckmann S."/>
            <person name="Bunk B."/>
            <person name="Jeske O."/>
            <person name="Meyerdierks A."/>
            <person name="Storesund J.E."/>
            <person name="Kallscheuer N."/>
            <person name="Luecker S."/>
            <person name="Lage O.M."/>
            <person name="Pohl T."/>
            <person name="Merkel B.J."/>
            <person name="Hornburger P."/>
            <person name="Mueller R.-W."/>
            <person name="Bruemmer F."/>
            <person name="Labrenz M."/>
            <person name="Spormann A.M."/>
            <person name="Op Den Camp H."/>
            <person name="Overmann J."/>
            <person name="Amann R."/>
            <person name="Jetten M.S.M."/>
            <person name="Mascher T."/>
            <person name="Medema M.H."/>
            <person name="Devos D.P."/>
            <person name="Kaster A.-K."/>
            <person name="Ovreas L."/>
            <person name="Rohde M."/>
            <person name="Galperin M.Y."/>
            <person name="Jogler C."/>
        </authorList>
    </citation>
    <scope>NUCLEOTIDE SEQUENCE [LARGE SCALE GENOMIC DNA]</scope>
    <source>
        <strain evidence="6 7">Poly59</strain>
    </source>
</reference>
<dbReference type="PANTHER" id="PTHR43289:SF6">
    <property type="entry name" value="SERINE_THREONINE-PROTEIN KINASE NEKL-3"/>
    <property type="match status" value="1"/>
</dbReference>
<evidence type="ECO:0000313" key="6">
    <source>
        <dbReference type="EMBL" id="TWU57242.1"/>
    </source>
</evidence>
<dbReference type="SUPFAM" id="SSF56112">
    <property type="entry name" value="Protein kinase-like (PK-like)"/>
    <property type="match status" value="1"/>
</dbReference>
<dbReference type="Gene3D" id="3.30.200.20">
    <property type="entry name" value="Phosphorylase Kinase, domain 1"/>
    <property type="match status" value="1"/>
</dbReference>
<dbReference type="EMBL" id="SJPX01000001">
    <property type="protein sequence ID" value="TWU57242.1"/>
    <property type="molecule type" value="Genomic_DNA"/>
</dbReference>
<keyword evidence="3 6" id="KW-0418">Kinase</keyword>
<evidence type="ECO:0000259" key="5">
    <source>
        <dbReference type="PROSITE" id="PS50011"/>
    </source>
</evidence>
<organism evidence="6 7">
    <name type="scientific">Rubripirellula reticaptiva</name>
    <dbReference type="NCBI Taxonomy" id="2528013"/>
    <lineage>
        <taxon>Bacteria</taxon>
        <taxon>Pseudomonadati</taxon>
        <taxon>Planctomycetota</taxon>
        <taxon>Planctomycetia</taxon>
        <taxon>Pirellulales</taxon>
        <taxon>Pirellulaceae</taxon>
        <taxon>Rubripirellula</taxon>
    </lineage>
</organism>
<dbReference type="EC" id="2.7.11.1" evidence="6"/>
<dbReference type="InterPro" id="IPR011009">
    <property type="entry name" value="Kinase-like_dom_sf"/>
</dbReference>
<dbReference type="OrthoDB" id="255496at2"/>
<evidence type="ECO:0000256" key="3">
    <source>
        <dbReference type="ARBA" id="ARBA00022777"/>
    </source>
</evidence>
<dbReference type="AlphaFoldDB" id="A0A5C6F8I8"/>
<evidence type="ECO:0000313" key="7">
    <source>
        <dbReference type="Proteomes" id="UP000317977"/>
    </source>
</evidence>
<feature type="domain" description="Protein kinase" evidence="5">
    <location>
        <begin position="130"/>
        <end position="205"/>
    </location>
</feature>
<evidence type="ECO:0000256" key="1">
    <source>
        <dbReference type="ARBA" id="ARBA00022679"/>
    </source>
</evidence>
<keyword evidence="7" id="KW-1185">Reference proteome</keyword>
<dbReference type="PANTHER" id="PTHR43289">
    <property type="entry name" value="MITOGEN-ACTIVATED PROTEIN KINASE KINASE KINASE 20-RELATED"/>
    <property type="match status" value="1"/>
</dbReference>
<evidence type="ECO:0000256" key="2">
    <source>
        <dbReference type="ARBA" id="ARBA00022741"/>
    </source>
</evidence>
<dbReference type="Proteomes" id="UP000317977">
    <property type="component" value="Unassembled WGS sequence"/>
</dbReference>
<dbReference type="InterPro" id="IPR000719">
    <property type="entry name" value="Prot_kinase_dom"/>
</dbReference>
<protein>
    <submittedName>
        <fullName evidence="6">Serine/threonine-protein kinase PrkC</fullName>
        <ecNumber evidence="6">2.7.11.1</ecNumber>
    </submittedName>
</protein>
<keyword evidence="2" id="KW-0547">Nucleotide-binding</keyword>
<dbReference type="PROSITE" id="PS50011">
    <property type="entry name" value="PROTEIN_KINASE_DOM"/>
    <property type="match status" value="1"/>
</dbReference>
<name>A0A5C6F8I8_9BACT</name>
<gene>
    <name evidence="6" type="primary">prkC_1</name>
    <name evidence="6" type="ORF">Poly59_01490</name>
</gene>
<evidence type="ECO:0000256" key="4">
    <source>
        <dbReference type="ARBA" id="ARBA00022840"/>
    </source>
</evidence>